<sequence length="745" mass="80108">MESYEDFIRTQLSRLDGKGSEQKRESACHGSSVIRFHGLPILPPLLTAERRAEMLTYRTDALELVDRRNKSALGRRMLHLSELLDSVQLRKAPTLREFMGGQSLAGGTEGGASEEAEPEEAESLLSCPPHVSDEEPCPQRGCEPPRPLTSTARGSLASGGLRLAAEMCGDVSHQSASSGRTSRAAPHSAGPRGTGGPPGKALSRRNRPPRQSRRGPAQRPGAGRRGAGVRGKGDVPGGRRGHRRVPQTGCRLGGLQGRGGPAEPPGPESPPPAPEAPPPDTKPHPAPEAPPRPARLQPHRFGTVPSPQFCTSPVHCKRTGRPARKLPVNTAVTASGGHRGRQSADAEGRPAGGGAELAQLEMNLSSLKALISDLQATLTGTPEEETRPADSASQNAERSERTQPRPVPSLAQRRRVPHAFRNVPGRVSGWARSCPTPAIRPPPAAAREPVLRRGDAVRALAAGGQGSGLGPRGEAAHPRGGGHGQDSRAKRRLLMNTGTRGEPRPLSSTPKGWISVLGNQQLQLQQTHAAQLQALVENQQLQLQELLQRLSLQGVSVLVPSPAQPPCSSGTLPSAWRPLVAAAVRGYLTRRLLRTERLAQLRRTVKDSQQFLWALQAQTPGRGDLGGRQDLLLQERVLLQLRSARYEIHDIFFCFSPTERVQLISWDRQLLRERELKGKESGRTQSRGRASLSAATMKALERKRSAGCQKRAAERQRGSVGGVCGTQGRRHPHSERRSTLSGGNP</sequence>
<feature type="compositionally biased region" description="Gly residues" evidence="1">
    <location>
        <begin position="251"/>
        <end position="260"/>
    </location>
</feature>
<dbReference type="Pfam" id="PF16025">
    <property type="entry name" value="CaM_bind"/>
    <property type="match status" value="1"/>
</dbReference>
<feature type="compositionally biased region" description="Acidic residues" evidence="1">
    <location>
        <begin position="112"/>
        <end position="122"/>
    </location>
</feature>
<reference evidence="2" key="1">
    <citation type="submission" date="2021-01" db="EMBL/GenBank/DDBJ databases">
        <title>A chromosome-scale assembly of European eel, Anguilla anguilla.</title>
        <authorList>
            <person name="Henkel C."/>
            <person name="Jong-Raadsen S.A."/>
            <person name="Dufour S."/>
            <person name="Weltzien F.-A."/>
            <person name="Palstra A.P."/>
            <person name="Pelster B."/>
            <person name="Spaink H.P."/>
            <person name="Van Den Thillart G.E."/>
            <person name="Jansen H."/>
            <person name="Zahm M."/>
            <person name="Klopp C."/>
            <person name="Cedric C."/>
            <person name="Louis A."/>
            <person name="Berthelot C."/>
            <person name="Parey E."/>
            <person name="Roest Crollius H."/>
            <person name="Montfort J."/>
            <person name="Robinson-Rechavi M."/>
            <person name="Bucao C."/>
            <person name="Bouchez O."/>
            <person name="Gislard M."/>
            <person name="Lluch J."/>
            <person name="Milhes M."/>
            <person name="Lampietro C."/>
            <person name="Lopez Roques C."/>
            <person name="Donnadieu C."/>
            <person name="Braasch I."/>
            <person name="Desvignes T."/>
            <person name="Postlethwait J."/>
            <person name="Bobe J."/>
            <person name="Guiguen Y."/>
            <person name="Dirks R."/>
        </authorList>
    </citation>
    <scope>NUCLEOTIDE SEQUENCE</scope>
    <source>
        <strain evidence="2">Tag_6206</strain>
        <tissue evidence="2">Liver</tissue>
    </source>
</reference>
<feature type="compositionally biased region" description="Basic residues" evidence="1">
    <location>
        <begin position="315"/>
        <end position="324"/>
    </location>
</feature>
<dbReference type="InterPro" id="IPR033207">
    <property type="entry name" value="CCP110"/>
</dbReference>
<feature type="region of interest" description="Disordered" evidence="1">
    <location>
        <begin position="699"/>
        <end position="745"/>
    </location>
</feature>
<keyword evidence="3" id="KW-1185">Reference proteome</keyword>
<dbReference type="EMBL" id="JAFIRN010000002">
    <property type="protein sequence ID" value="KAG5853521.1"/>
    <property type="molecule type" value="Genomic_DNA"/>
</dbReference>
<feature type="compositionally biased region" description="Polar residues" evidence="1">
    <location>
        <begin position="172"/>
        <end position="181"/>
    </location>
</feature>
<feature type="region of interest" description="Disordered" evidence="1">
    <location>
        <begin position="169"/>
        <end position="353"/>
    </location>
</feature>
<dbReference type="PANTHER" id="PTHR13594">
    <property type="entry name" value="CENTRIOLAR COILED-COIL PROTEIN OF 110 KDA"/>
    <property type="match status" value="1"/>
</dbReference>
<feature type="compositionally biased region" description="Basic residues" evidence="1">
    <location>
        <begin position="202"/>
        <end position="213"/>
    </location>
</feature>
<evidence type="ECO:0008006" key="4">
    <source>
        <dbReference type="Google" id="ProtNLM"/>
    </source>
</evidence>
<name>A0A9D3MTA2_ANGAN</name>
<accession>A0A9D3MTA2</accession>
<dbReference type="GO" id="GO:0032465">
    <property type="term" value="P:regulation of cytokinesis"/>
    <property type="evidence" value="ECO:0007669"/>
    <property type="project" value="InterPro"/>
</dbReference>
<dbReference type="GO" id="GO:0005814">
    <property type="term" value="C:centriole"/>
    <property type="evidence" value="ECO:0007669"/>
    <property type="project" value="InterPro"/>
</dbReference>
<evidence type="ECO:0000256" key="1">
    <source>
        <dbReference type="SAM" id="MobiDB-lite"/>
    </source>
</evidence>
<dbReference type="Proteomes" id="UP001044222">
    <property type="component" value="Unassembled WGS sequence"/>
</dbReference>
<feature type="region of interest" description="Disordered" evidence="1">
    <location>
        <begin position="98"/>
        <end position="154"/>
    </location>
</feature>
<gene>
    <name evidence="2" type="ORF">ANANG_G00026850</name>
</gene>
<feature type="compositionally biased region" description="Pro residues" evidence="1">
    <location>
        <begin position="262"/>
        <end position="293"/>
    </location>
</feature>
<dbReference type="GO" id="GO:0032053">
    <property type="term" value="P:ciliary basal body organization"/>
    <property type="evidence" value="ECO:0007669"/>
    <property type="project" value="TreeGrafter"/>
</dbReference>
<proteinExistence type="predicted"/>
<evidence type="ECO:0000313" key="3">
    <source>
        <dbReference type="Proteomes" id="UP001044222"/>
    </source>
</evidence>
<evidence type="ECO:0000313" key="2">
    <source>
        <dbReference type="EMBL" id="KAG5853521.1"/>
    </source>
</evidence>
<protein>
    <recommendedName>
        <fullName evidence="4">Centriolar coiled-coil protein of 110 kDa-like</fullName>
    </recommendedName>
</protein>
<dbReference type="PANTHER" id="PTHR13594:SF2">
    <property type="entry name" value="SI:CH73-100L22.3"/>
    <property type="match status" value="1"/>
</dbReference>
<dbReference type="GO" id="GO:0007099">
    <property type="term" value="P:centriole replication"/>
    <property type="evidence" value="ECO:0007669"/>
    <property type="project" value="InterPro"/>
</dbReference>
<feature type="region of interest" description="Disordered" evidence="1">
    <location>
        <begin position="462"/>
        <end position="490"/>
    </location>
</feature>
<dbReference type="AlphaFoldDB" id="A0A9D3MTA2"/>
<comment type="caution">
    <text evidence="2">The sequence shown here is derived from an EMBL/GenBank/DDBJ whole genome shotgun (WGS) entry which is preliminary data.</text>
</comment>
<feature type="region of interest" description="Disordered" evidence="1">
    <location>
        <begin position="379"/>
        <end position="417"/>
    </location>
</feature>
<organism evidence="2 3">
    <name type="scientific">Anguilla anguilla</name>
    <name type="common">European freshwater eel</name>
    <name type="synonym">Muraena anguilla</name>
    <dbReference type="NCBI Taxonomy" id="7936"/>
    <lineage>
        <taxon>Eukaryota</taxon>
        <taxon>Metazoa</taxon>
        <taxon>Chordata</taxon>
        <taxon>Craniata</taxon>
        <taxon>Vertebrata</taxon>
        <taxon>Euteleostomi</taxon>
        <taxon>Actinopterygii</taxon>
        <taxon>Neopterygii</taxon>
        <taxon>Teleostei</taxon>
        <taxon>Anguilliformes</taxon>
        <taxon>Anguillidae</taxon>
        <taxon>Anguilla</taxon>
    </lineage>
</organism>
<dbReference type="GO" id="GO:1903723">
    <property type="term" value="P:negative regulation of centriole elongation"/>
    <property type="evidence" value="ECO:0007669"/>
    <property type="project" value="TreeGrafter"/>
</dbReference>
<feature type="compositionally biased region" description="Gly residues" evidence="1">
    <location>
        <begin position="223"/>
        <end position="238"/>
    </location>
</feature>